<keyword evidence="11" id="KW-1185">Reference proteome</keyword>
<feature type="domain" description="Alpha-L-arabinofuranosidase C-terminal" evidence="9">
    <location>
        <begin position="448"/>
        <end position="641"/>
    </location>
</feature>
<dbReference type="RefSeq" id="XP_062726763.1">
    <property type="nucleotide sequence ID" value="XM_062864341.1"/>
</dbReference>
<dbReference type="InterPro" id="IPR010720">
    <property type="entry name" value="Alpha-L-AF_C"/>
</dbReference>
<dbReference type="SUPFAM" id="SSF51445">
    <property type="entry name" value="(Trans)glycosidases"/>
    <property type="match status" value="1"/>
</dbReference>
<dbReference type="InterPro" id="IPR017853">
    <property type="entry name" value="GH"/>
</dbReference>
<reference evidence="10" key="1">
    <citation type="journal article" date="2023" name="Mol. Phylogenet. Evol.">
        <title>Genome-scale phylogeny and comparative genomics of the fungal order Sordariales.</title>
        <authorList>
            <person name="Hensen N."/>
            <person name="Bonometti L."/>
            <person name="Westerberg I."/>
            <person name="Brannstrom I.O."/>
            <person name="Guillou S."/>
            <person name="Cros-Aarteil S."/>
            <person name="Calhoun S."/>
            <person name="Haridas S."/>
            <person name="Kuo A."/>
            <person name="Mondo S."/>
            <person name="Pangilinan J."/>
            <person name="Riley R."/>
            <person name="LaButti K."/>
            <person name="Andreopoulos B."/>
            <person name="Lipzen A."/>
            <person name="Chen C."/>
            <person name="Yan M."/>
            <person name="Daum C."/>
            <person name="Ng V."/>
            <person name="Clum A."/>
            <person name="Steindorff A."/>
            <person name="Ohm R.A."/>
            <person name="Martin F."/>
            <person name="Silar P."/>
            <person name="Natvig D.O."/>
            <person name="Lalanne C."/>
            <person name="Gautier V."/>
            <person name="Ament-Velasquez S.L."/>
            <person name="Kruys A."/>
            <person name="Hutchinson M.I."/>
            <person name="Powell A.J."/>
            <person name="Barry K."/>
            <person name="Miller A.N."/>
            <person name="Grigoriev I.V."/>
            <person name="Debuchy R."/>
            <person name="Gladieux P."/>
            <person name="Hiltunen Thoren M."/>
            <person name="Johannesson H."/>
        </authorList>
    </citation>
    <scope>NUCLEOTIDE SEQUENCE</scope>
    <source>
        <strain evidence="10">CBS 333.67</strain>
    </source>
</reference>
<evidence type="ECO:0000256" key="6">
    <source>
        <dbReference type="ARBA" id="ARBA00022801"/>
    </source>
</evidence>
<dbReference type="AlphaFoldDB" id="A0AAJ0M6K9"/>
<evidence type="ECO:0000313" key="10">
    <source>
        <dbReference type="EMBL" id="KAK3310983.1"/>
    </source>
</evidence>
<comment type="catalytic activity">
    <reaction evidence="1">
        <text>Hydrolysis of terminal non-reducing alpha-L-arabinofuranoside residues in alpha-L-arabinosides.</text>
        <dbReference type="EC" id="3.2.1.55"/>
    </reaction>
</comment>
<dbReference type="Pfam" id="PF22848">
    <property type="entry name" value="ASD1_dom"/>
    <property type="match status" value="1"/>
</dbReference>
<dbReference type="Gene3D" id="2.60.120.260">
    <property type="entry name" value="Galactose-binding domain-like"/>
    <property type="match status" value="1"/>
</dbReference>
<dbReference type="GO" id="GO:0046556">
    <property type="term" value="F:alpha-L-arabinofuranosidase activity"/>
    <property type="evidence" value="ECO:0007669"/>
    <property type="project" value="UniProtKB-EC"/>
</dbReference>
<comment type="caution">
    <text evidence="10">The sequence shown here is derived from an EMBL/GenBank/DDBJ whole genome shotgun (WGS) entry which is preliminary data.</text>
</comment>
<comment type="similarity">
    <text evidence="3">Belongs to the glycosyl hydrolase 51 family.</text>
</comment>
<evidence type="ECO:0000259" key="9">
    <source>
        <dbReference type="SMART" id="SM00813"/>
    </source>
</evidence>
<comment type="pathway">
    <text evidence="2">Glycan metabolism; L-arabinan degradation.</text>
</comment>
<dbReference type="InterPro" id="IPR051563">
    <property type="entry name" value="Glycosyl_Hydrolase_51"/>
</dbReference>
<evidence type="ECO:0000256" key="8">
    <source>
        <dbReference type="SAM" id="SignalP"/>
    </source>
</evidence>
<dbReference type="PANTHER" id="PTHR31776:SF0">
    <property type="entry name" value="ALPHA-L-ARABINOFURANOSIDASE 1"/>
    <property type="match status" value="1"/>
</dbReference>
<dbReference type="InterPro" id="IPR013780">
    <property type="entry name" value="Glyco_hydro_b"/>
</dbReference>
<dbReference type="InterPro" id="IPR055235">
    <property type="entry name" value="ASD1_cat"/>
</dbReference>
<keyword evidence="5 8" id="KW-0732">Signal</keyword>
<sequence length="664" mass="72481">MVRFSLAIVAAVIAPVVSSVQITVKSSGGNATTRHQYGFLHEDISNSGDGGLYAELIRNRAFQSSERFPANLSGWTPVNGAALSLKTLDKPLSRALKTSMNVAVGSSKGQVGFSNDGYWGMDVKKKKTYTGSFWVKGDYKGTFTASLRSNLTGEVFGSTELRSKARAAEWTEHSFKLVPTKSAPNSNNTFTLTFDAAGVKGGSLDFNLISLFPPTYKGRKNGLRIDLAEAIEGFHPTLLRIPGGNMLEGYTNKTWWDWKETIGPLEDRPGYPNVWGYQQTNGLGLMEYLELAEDMNLEIVLAVYAGLSLNGDITPQDQLQPFIDDALDQIEFVSGAPTTKWGSVRAKLGHPAPFKLRYVEVGNEDWLAGGAAGWESYKAYRFPMFLKAINARYSDIQVISSGSVFDGYDIPAPGNGDYHIYGTPDAMVDQFDLFDQTPVTHIIGEAAAVHPNGGSGWDGGLMEYPFWIGTVGEAISLLGYERNTDRIIGAAYAPIIRSLDRWQWAVTMIQFAADPALTTKSASWYVWELFADHLMTHTLPVASESSAFNPLYYVTGKNEDKGSYIFKGAVYNSTDGADVPVSLAFEGVKPGTKAELTVLTGPADPYGYNDPFTGVNVVKTTREKITAGKGGRFEFSMPNLSVAVLETVPSKHPKRKTMRNGFRG</sequence>
<accession>A0AAJ0M6K9</accession>
<dbReference type="Pfam" id="PF06964">
    <property type="entry name" value="Alpha-L-AF_C"/>
    <property type="match status" value="1"/>
</dbReference>
<dbReference type="EC" id="3.2.1.55" evidence="4"/>
<dbReference type="SUPFAM" id="SSF49785">
    <property type="entry name" value="Galactose-binding domain-like"/>
    <property type="match status" value="1"/>
</dbReference>
<dbReference type="EMBL" id="JAUDZG010000001">
    <property type="protein sequence ID" value="KAK3310983.1"/>
    <property type="molecule type" value="Genomic_DNA"/>
</dbReference>
<dbReference type="PANTHER" id="PTHR31776">
    <property type="entry name" value="ALPHA-L-ARABINOFURANOSIDASE 1"/>
    <property type="match status" value="1"/>
</dbReference>
<evidence type="ECO:0000256" key="4">
    <source>
        <dbReference type="ARBA" id="ARBA00012670"/>
    </source>
</evidence>
<keyword evidence="7" id="KW-0325">Glycoprotein</keyword>
<dbReference type="Gene3D" id="2.60.40.1180">
    <property type="entry name" value="Golgi alpha-mannosidase II"/>
    <property type="match status" value="1"/>
</dbReference>
<evidence type="ECO:0000256" key="1">
    <source>
        <dbReference type="ARBA" id="ARBA00001462"/>
    </source>
</evidence>
<dbReference type="GO" id="GO:0046373">
    <property type="term" value="P:L-arabinose metabolic process"/>
    <property type="evidence" value="ECO:0007669"/>
    <property type="project" value="InterPro"/>
</dbReference>
<organism evidence="10 11">
    <name type="scientific">Chaetomium strumarium</name>
    <dbReference type="NCBI Taxonomy" id="1170767"/>
    <lineage>
        <taxon>Eukaryota</taxon>
        <taxon>Fungi</taxon>
        <taxon>Dikarya</taxon>
        <taxon>Ascomycota</taxon>
        <taxon>Pezizomycotina</taxon>
        <taxon>Sordariomycetes</taxon>
        <taxon>Sordariomycetidae</taxon>
        <taxon>Sordariales</taxon>
        <taxon>Chaetomiaceae</taxon>
        <taxon>Chaetomium</taxon>
    </lineage>
</organism>
<feature type="signal peptide" evidence="8">
    <location>
        <begin position="1"/>
        <end position="19"/>
    </location>
</feature>
<dbReference type="GeneID" id="87883170"/>
<reference evidence="10" key="2">
    <citation type="submission" date="2023-06" db="EMBL/GenBank/DDBJ databases">
        <authorList>
            <consortium name="Lawrence Berkeley National Laboratory"/>
            <person name="Mondo S.J."/>
            <person name="Hensen N."/>
            <person name="Bonometti L."/>
            <person name="Westerberg I."/>
            <person name="Brannstrom I.O."/>
            <person name="Guillou S."/>
            <person name="Cros-Aarteil S."/>
            <person name="Calhoun S."/>
            <person name="Haridas S."/>
            <person name="Kuo A."/>
            <person name="Pangilinan J."/>
            <person name="Riley R."/>
            <person name="Labutti K."/>
            <person name="Andreopoulos B."/>
            <person name="Lipzen A."/>
            <person name="Chen C."/>
            <person name="Yanf M."/>
            <person name="Daum C."/>
            <person name="Ng V."/>
            <person name="Clum A."/>
            <person name="Steindorff A."/>
            <person name="Ohm R."/>
            <person name="Martin F."/>
            <person name="Silar P."/>
            <person name="Natvig D."/>
            <person name="Lalanne C."/>
            <person name="Gautier V."/>
            <person name="Ament-Velasquez S.L."/>
            <person name="Kruys A."/>
            <person name="Hutchinson M.I."/>
            <person name="Powell A.J."/>
            <person name="Barry K."/>
            <person name="Miller A.N."/>
            <person name="Grigoriev I.V."/>
            <person name="Debuchy R."/>
            <person name="Gladieux P."/>
            <person name="Thoren M.H."/>
            <person name="Johannesson H."/>
        </authorList>
    </citation>
    <scope>NUCLEOTIDE SEQUENCE</scope>
    <source>
        <strain evidence="10">CBS 333.67</strain>
    </source>
</reference>
<evidence type="ECO:0000256" key="5">
    <source>
        <dbReference type="ARBA" id="ARBA00022729"/>
    </source>
</evidence>
<dbReference type="Gene3D" id="3.20.20.80">
    <property type="entry name" value="Glycosidases"/>
    <property type="match status" value="1"/>
</dbReference>
<proteinExistence type="inferred from homology"/>
<dbReference type="SMART" id="SM00813">
    <property type="entry name" value="Alpha-L-AF_C"/>
    <property type="match status" value="1"/>
</dbReference>
<keyword evidence="6" id="KW-0378">Hydrolase</keyword>
<evidence type="ECO:0000313" key="11">
    <source>
        <dbReference type="Proteomes" id="UP001273166"/>
    </source>
</evidence>
<evidence type="ECO:0000256" key="7">
    <source>
        <dbReference type="ARBA" id="ARBA00023180"/>
    </source>
</evidence>
<name>A0AAJ0M6K9_9PEZI</name>
<gene>
    <name evidence="10" type="ORF">B0T15DRAFT_386789</name>
</gene>
<dbReference type="InterPro" id="IPR008979">
    <property type="entry name" value="Galactose-bd-like_sf"/>
</dbReference>
<evidence type="ECO:0000256" key="2">
    <source>
        <dbReference type="ARBA" id="ARBA00004834"/>
    </source>
</evidence>
<evidence type="ECO:0000256" key="3">
    <source>
        <dbReference type="ARBA" id="ARBA00007186"/>
    </source>
</evidence>
<protein>
    <recommendedName>
        <fullName evidence="4">non-reducing end alpha-L-arabinofuranosidase</fullName>
        <ecNumber evidence="4">3.2.1.55</ecNumber>
    </recommendedName>
</protein>
<dbReference type="Proteomes" id="UP001273166">
    <property type="component" value="Unassembled WGS sequence"/>
</dbReference>
<feature type="chain" id="PRO_5042485764" description="non-reducing end alpha-L-arabinofuranosidase" evidence="8">
    <location>
        <begin position="20"/>
        <end position="664"/>
    </location>
</feature>